<evidence type="ECO:0000313" key="2">
    <source>
        <dbReference type="EMBL" id="JAH74410.1"/>
    </source>
</evidence>
<protein>
    <submittedName>
        <fullName evidence="2">Uncharacterized protein</fullName>
    </submittedName>
</protein>
<evidence type="ECO:0000256" key="1">
    <source>
        <dbReference type="SAM" id="MobiDB-lite"/>
    </source>
</evidence>
<dbReference type="Pfam" id="PF00748">
    <property type="entry name" value="Calpain_inhib"/>
    <property type="match status" value="1"/>
</dbReference>
<dbReference type="InterPro" id="IPR001259">
    <property type="entry name" value="Prot_inh_calpain"/>
</dbReference>
<accession>A0A0E9VAD1</accession>
<sequence>MHVSEYVFKPGLHNASMCVCACACASQVDELKSEEAVRVGEREDTLPPDYRFKEEDRKQ</sequence>
<dbReference type="EMBL" id="GBXM01034167">
    <property type="protein sequence ID" value="JAH74410.1"/>
    <property type="molecule type" value="Transcribed_RNA"/>
</dbReference>
<reference evidence="2" key="2">
    <citation type="journal article" date="2015" name="Fish Shellfish Immunol.">
        <title>Early steps in the European eel (Anguilla anguilla)-Vibrio vulnificus interaction in the gills: Role of the RtxA13 toxin.</title>
        <authorList>
            <person name="Callol A."/>
            <person name="Pajuelo D."/>
            <person name="Ebbesson L."/>
            <person name="Teles M."/>
            <person name="MacKenzie S."/>
            <person name="Amaro C."/>
        </authorList>
    </citation>
    <scope>NUCLEOTIDE SEQUENCE</scope>
</reference>
<proteinExistence type="predicted"/>
<reference evidence="2" key="1">
    <citation type="submission" date="2014-11" db="EMBL/GenBank/DDBJ databases">
        <authorList>
            <person name="Amaro Gonzalez C."/>
        </authorList>
    </citation>
    <scope>NUCLEOTIDE SEQUENCE</scope>
</reference>
<name>A0A0E9VAD1_ANGAN</name>
<dbReference type="AlphaFoldDB" id="A0A0E9VAD1"/>
<feature type="region of interest" description="Disordered" evidence="1">
    <location>
        <begin position="35"/>
        <end position="59"/>
    </location>
</feature>
<organism evidence="2">
    <name type="scientific">Anguilla anguilla</name>
    <name type="common">European freshwater eel</name>
    <name type="synonym">Muraena anguilla</name>
    <dbReference type="NCBI Taxonomy" id="7936"/>
    <lineage>
        <taxon>Eukaryota</taxon>
        <taxon>Metazoa</taxon>
        <taxon>Chordata</taxon>
        <taxon>Craniata</taxon>
        <taxon>Vertebrata</taxon>
        <taxon>Euteleostomi</taxon>
        <taxon>Actinopterygii</taxon>
        <taxon>Neopterygii</taxon>
        <taxon>Teleostei</taxon>
        <taxon>Anguilliformes</taxon>
        <taxon>Anguillidae</taxon>
        <taxon>Anguilla</taxon>
    </lineage>
</organism>